<feature type="transmembrane region" description="Helical" evidence="8">
    <location>
        <begin position="198"/>
        <end position="221"/>
    </location>
</feature>
<feature type="transmembrane region" description="Helical" evidence="8">
    <location>
        <begin position="164"/>
        <end position="186"/>
    </location>
</feature>
<evidence type="ECO:0000256" key="2">
    <source>
        <dbReference type="ARBA" id="ARBA00010072"/>
    </source>
</evidence>
<keyword evidence="5 8" id="KW-0812">Transmembrane</keyword>
<name>A0ABU5IMM0_9BURK</name>
<evidence type="ECO:0000256" key="3">
    <source>
        <dbReference type="ARBA" id="ARBA00022448"/>
    </source>
</evidence>
<dbReference type="NCBIfam" id="TIGR01726">
    <property type="entry name" value="HEQRo_perm_3TM"/>
    <property type="match status" value="1"/>
</dbReference>
<feature type="transmembrane region" description="Helical" evidence="8">
    <location>
        <begin position="233"/>
        <end position="250"/>
    </location>
</feature>
<dbReference type="SUPFAM" id="SSF161098">
    <property type="entry name" value="MetI-like"/>
    <property type="match status" value="1"/>
</dbReference>
<comment type="similarity">
    <text evidence="2">Belongs to the binding-protein-dependent transport system permease family. HisMQ subfamily.</text>
</comment>
<dbReference type="PANTHER" id="PTHR30614">
    <property type="entry name" value="MEMBRANE COMPONENT OF AMINO ACID ABC TRANSPORTER"/>
    <property type="match status" value="1"/>
</dbReference>
<dbReference type="InterPro" id="IPR035906">
    <property type="entry name" value="MetI-like_sf"/>
</dbReference>
<evidence type="ECO:0000256" key="8">
    <source>
        <dbReference type="RuleBase" id="RU363032"/>
    </source>
</evidence>
<gene>
    <name evidence="10" type="ORF">SM757_26620</name>
</gene>
<evidence type="ECO:0000259" key="9">
    <source>
        <dbReference type="PROSITE" id="PS50928"/>
    </source>
</evidence>
<proteinExistence type="inferred from homology"/>
<evidence type="ECO:0000313" key="10">
    <source>
        <dbReference type="EMBL" id="MDZ5460158.1"/>
    </source>
</evidence>
<evidence type="ECO:0000256" key="6">
    <source>
        <dbReference type="ARBA" id="ARBA00022989"/>
    </source>
</evidence>
<feature type="transmembrane region" description="Helical" evidence="8">
    <location>
        <begin position="100"/>
        <end position="118"/>
    </location>
</feature>
<evidence type="ECO:0000256" key="5">
    <source>
        <dbReference type="ARBA" id="ARBA00022692"/>
    </source>
</evidence>
<reference evidence="10 11" key="1">
    <citation type="submission" date="2023-11" db="EMBL/GenBank/DDBJ databases">
        <title>Draft genome of Azohydromonas lata strain H1 (DSM1123), a polyhydroxyalkanoate producer.</title>
        <authorList>
            <person name="Traversa D."/>
            <person name="D'Addabbo P."/>
            <person name="Pazzani C."/>
            <person name="Manzari C."/>
            <person name="Chiara M."/>
            <person name="Scrascia M."/>
        </authorList>
    </citation>
    <scope>NUCLEOTIDE SEQUENCE [LARGE SCALE GENOMIC DNA]</scope>
    <source>
        <strain evidence="10 11">H1</strain>
    </source>
</reference>
<dbReference type="CDD" id="cd06261">
    <property type="entry name" value="TM_PBP2"/>
    <property type="match status" value="1"/>
</dbReference>
<dbReference type="InterPro" id="IPR010065">
    <property type="entry name" value="AA_ABC_transptr_permease_3TM"/>
</dbReference>
<protein>
    <submittedName>
        <fullName evidence="10">Amino acid ABC transporter permease</fullName>
    </submittedName>
</protein>
<dbReference type="PANTHER" id="PTHR30614:SF41">
    <property type="entry name" value="INNER MEMBRANE AMINO-ACID ABC TRANSPORTER PERMEASE PROTEIN YHDY"/>
    <property type="match status" value="1"/>
</dbReference>
<evidence type="ECO:0000313" key="11">
    <source>
        <dbReference type="Proteomes" id="UP001293718"/>
    </source>
</evidence>
<evidence type="ECO:0000256" key="4">
    <source>
        <dbReference type="ARBA" id="ARBA00022475"/>
    </source>
</evidence>
<keyword evidence="4" id="KW-1003">Cell membrane</keyword>
<feature type="domain" description="ABC transmembrane type-1" evidence="9">
    <location>
        <begin position="162"/>
        <end position="352"/>
    </location>
</feature>
<dbReference type="Pfam" id="PF00528">
    <property type="entry name" value="BPD_transp_1"/>
    <property type="match status" value="1"/>
</dbReference>
<keyword evidence="11" id="KW-1185">Reference proteome</keyword>
<keyword evidence="6 8" id="KW-1133">Transmembrane helix</keyword>
<feature type="transmembrane region" description="Helical" evidence="8">
    <location>
        <begin position="28"/>
        <end position="49"/>
    </location>
</feature>
<dbReference type="InterPro" id="IPR000515">
    <property type="entry name" value="MetI-like"/>
</dbReference>
<keyword evidence="3 8" id="KW-0813">Transport</keyword>
<feature type="transmembrane region" description="Helical" evidence="8">
    <location>
        <begin position="339"/>
        <end position="360"/>
    </location>
</feature>
<dbReference type="EMBL" id="JAXOJX010000060">
    <property type="protein sequence ID" value="MDZ5460158.1"/>
    <property type="molecule type" value="Genomic_DNA"/>
</dbReference>
<evidence type="ECO:0000256" key="1">
    <source>
        <dbReference type="ARBA" id="ARBA00004429"/>
    </source>
</evidence>
<dbReference type="Proteomes" id="UP001293718">
    <property type="component" value="Unassembled WGS sequence"/>
</dbReference>
<comment type="subcellular location">
    <subcellularLocation>
        <location evidence="1">Cell inner membrane</location>
        <topology evidence="1">Multi-pass membrane protein</topology>
    </subcellularLocation>
    <subcellularLocation>
        <location evidence="8">Cell membrane</location>
        <topology evidence="8">Multi-pass membrane protein</topology>
    </subcellularLocation>
</comment>
<evidence type="ECO:0000256" key="7">
    <source>
        <dbReference type="ARBA" id="ARBA00023136"/>
    </source>
</evidence>
<comment type="caution">
    <text evidence="10">The sequence shown here is derived from an EMBL/GenBank/DDBJ whole genome shotgun (WGS) entry which is preliminary data.</text>
</comment>
<dbReference type="InterPro" id="IPR043429">
    <property type="entry name" value="ArtM/GltK/GlnP/TcyL/YhdX-like"/>
</dbReference>
<feature type="transmembrane region" description="Helical" evidence="8">
    <location>
        <begin position="308"/>
        <end position="327"/>
    </location>
</feature>
<accession>A0ABU5IMM0</accession>
<dbReference type="PROSITE" id="PS50928">
    <property type="entry name" value="ABC_TM1"/>
    <property type="match status" value="1"/>
</dbReference>
<sequence>MDHDDFQRIAPRRPPPPPGLAARLRESLFSNPLSGAATLLLLALLAWGLPRLLDWALWQAVWAPDPEACQAARGVGACWGMVAEKHRLILFGRYPFEQQWRPALALALWALLAVGSVLRGGRPGAGRVLGIAWAAGLLAGVLLMRGGFAGLPLVTTDQWGGLPLTLLLALVAIATAFPIAVALALGRRSGPPLLRGLATLYIELVRGVPLVSVLFMASFIFPLLLPPGSNPDVLLRVLAGLSLFAAAYLAETIRAGLQSVPLAQAQAARSLGMTAWQVQRLVLLPQALRAVLPALLNSFISTFKDSSLVTIVSLYELTGALGLALSGDPVWRPFKVEGYLFVTAIYFLGCAAMSAGGRWAERRWRHGGRA</sequence>
<dbReference type="Gene3D" id="1.10.3720.10">
    <property type="entry name" value="MetI-like"/>
    <property type="match status" value="1"/>
</dbReference>
<feature type="transmembrane region" description="Helical" evidence="8">
    <location>
        <begin position="125"/>
        <end position="144"/>
    </location>
</feature>
<keyword evidence="7 8" id="KW-0472">Membrane</keyword>
<organism evidence="10 11">
    <name type="scientific">Azohydromonas lata</name>
    <dbReference type="NCBI Taxonomy" id="45677"/>
    <lineage>
        <taxon>Bacteria</taxon>
        <taxon>Pseudomonadati</taxon>
        <taxon>Pseudomonadota</taxon>
        <taxon>Betaproteobacteria</taxon>
        <taxon>Burkholderiales</taxon>
        <taxon>Sphaerotilaceae</taxon>
        <taxon>Azohydromonas</taxon>
    </lineage>
</organism>
<dbReference type="RefSeq" id="WP_322467706.1">
    <property type="nucleotide sequence ID" value="NZ_JAXOJX010000060.1"/>
</dbReference>